<dbReference type="InterPro" id="IPR010330">
    <property type="entry name" value="CoiA_nuc"/>
</dbReference>
<evidence type="ECO:0000256" key="1">
    <source>
        <dbReference type="SAM" id="MobiDB-lite"/>
    </source>
</evidence>
<reference evidence="3" key="1">
    <citation type="submission" date="2022-07" db="EMBL/GenBank/DDBJ databases">
        <title>Genomic of Streptomyces cavourensis F2.</title>
        <authorList>
            <person name="Hu S."/>
            <person name="Liang W."/>
        </authorList>
    </citation>
    <scope>NUCLEOTIDE SEQUENCE</scope>
    <source>
        <strain evidence="3">F2</strain>
        <plasmid evidence="3">unnamed</plasmid>
    </source>
</reference>
<dbReference type="Proteomes" id="UP001058236">
    <property type="component" value="Plasmid unnamed"/>
</dbReference>
<dbReference type="Pfam" id="PF06054">
    <property type="entry name" value="CoiA_nuc"/>
    <property type="match status" value="1"/>
</dbReference>
<evidence type="ECO:0000313" key="4">
    <source>
        <dbReference type="Proteomes" id="UP001058236"/>
    </source>
</evidence>
<gene>
    <name evidence="3" type="ORF">NLU04_34560</name>
</gene>
<organism evidence="3 4">
    <name type="scientific">Streptomyces cavourensis</name>
    <dbReference type="NCBI Taxonomy" id="67258"/>
    <lineage>
        <taxon>Bacteria</taxon>
        <taxon>Bacillati</taxon>
        <taxon>Actinomycetota</taxon>
        <taxon>Actinomycetes</taxon>
        <taxon>Kitasatosporales</taxon>
        <taxon>Streptomycetaceae</taxon>
        <taxon>Streptomyces</taxon>
    </lineage>
</organism>
<dbReference type="EMBL" id="CP101398">
    <property type="protein sequence ID" value="UTR83635.1"/>
    <property type="molecule type" value="Genomic_DNA"/>
</dbReference>
<keyword evidence="3" id="KW-0614">Plasmid</keyword>
<name>A0ABY5FJ41_9ACTN</name>
<feature type="domain" description="Competence protein CoiA nuclease-like" evidence="2">
    <location>
        <begin position="30"/>
        <end position="115"/>
    </location>
</feature>
<protein>
    <recommendedName>
        <fullName evidence="2">Competence protein CoiA nuclease-like domain-containing protein</fullName>
    </recommendedName>
</protein>
<evidence type="ECO:0000313" key="3">
    <source>
        <dbReference type="EMBL" id="UTR83635.1"/>
    </source>
</evidence>
<proteinExistence type="predicted"/>
<sequence>MYVRNHRGPDGALRLRAAHLPTVHEVTPEESDRHKAMKEFLARTCQEAGLDLKVEKATKNRSARPDVTVFAAGGVDLGCEAQFYNASPSTVLRRTRAQAEDGLVTNWITHNDTFHLVDRGHWMLIRDVTWREIDNAADLSLVGGYRVLASWHCTAAANRPCPDGRVNGCGRRHLHWDTPAMSDGEATGWSAQGDRLTTTVGQTLIGAATGSVVPLFIPGRQDHRAGRYLWVPADDSETWTGYLASQEPAEDEPEMEQDDELHYSGHDAYDTCRFGETTWTPSATLPRRGISPIALSLTVDEPTLPALPRQRTSTENPPRSPEPAASRVPVQRSVDWSDPGRFLLEPQPCRHCDKPASLLDDTGAPSHKVCAETHSTS</sequence>
<feature type="region of interest" description="Disordered" evidence="1">
    <location>
        <begin position="352"/>
        <end position="377"/>
    </location>
</feature>
<keyword evidence="4" id="KW-1185">Reference proteome</keyword>
<feature type="region of interest" description="Disordered" evidence="1">
    <location>
        <begin position="301"/>
        <end position="340"/>
    </location>
</feature>
<geneLocation type="plasmid" evidence="3 4">
    <name>unnamed</name>
</geneLocation>
<accession>A0ABY5FJ41</accession>
<dbReference type="RefSeq" id="WP_255240311.1">
    <property type="nucleotide sequence ID" value="NZ_CP101398.1"/>
</dbReference>
<evidence type="ECO:0000259" key="2">
    <source>
        <dbReference type="Pfam" id="PF06054"/>
    </source>
</evidence>